<comment type="caution">
    <text evidence="1">The sequence shown here is derived from an EMBL/GenBank/DDBJ whole genome shotgun (WGS) entry which is preliminary data.</text>
</comment>
<protein>
    <submittedName>
        <fullName evidence="1">Uncharacterized protein</fullName>
    </submittedName>
</protein>
<evidence type="ECO:0000313" key="1">
    <source>
        <dbReference type="EMBL" id="KAJ1091260.1"/>
    </source>
</evidence>
<proteinExistence type="predicted"/>
<dbReference type="Proteomes" id="UP001066276">
    <property type="component" value="Chromosome 11"/>
</dbReference>
<dbReference type="EMBL" id="JANPWB010000015">
    <property type="protein sequence ID" value="KAJ1091260.1"/>
    <property type="molecule type" value="Genomic_DNA"/>
</dbReference>
<evidence type="ECO:0000313" key="2">
    <source>
        <dbReference type="Proteomes" id="UP001066276"/>
    </source>
</evidence>
<dbReference type="AlphaFoldDB" id="A0AAV7LI30"/>
<gene>
    <name evidence="1" type="ORF">NDU88_004387</name>
</gene>
<keyword evidence="2" id="KW-1185">Reference proteome</keyword>
<sequence length="179" mass="19725">MEQYTTTVPMPQRVTRVAGSDDGQSGLLSVEEPLRAEILTAIQGSRVALEGKIETVAVEVNLLRADLRKVSDKVKVVEGSIVELQAEVGTLRKQMAQAGSTVGRLEARLEDAPGEIILDCWASHNTQRGLWSRPSWKTGSGMCCSLWVSLECFWLRGSIEHLWRRSGLVHLRGPSLLAF</sequence>
<accession>A0AAV7LI30</accession>
<reference evidence="1" key="1">
    <citation type="journal article" date="2022" name="bioRxiv">
        <title>Sequencing and chromosome-scale assembly of the giantPleurodeles waltlgenome.</title>
        <authorList>
            <person name="Brown T."/>
            <person name="Elewa A."/>
            <person name="Iarovenko S."/>
            <person name="Subramanian E."/>
            <person name="Araus A.J."/>
            <person name="Petzold A."/>
            <person name="Susuki M."/>
            <person name="Suzuki K.-i.T."/>
            <person name="Hayashi T."/>
            <person name="Toyoda A."/>
            <person name="Oliveira C."/>
            <person name="Osipova E."/>
            <person name="Leigh N.D."/>
            <person name="Simon A."/>
            <person name="Yun M.H."/>
        </authorList>
    </citation>
    <scope>NUCLEOTIDE SEQUENCE</scope>
    <source>
        <strain evidence="1">20211129_DDA</strain>
        <tissue evidence="1">Liver</tissue>
    </source>
</reference>
<dbReference type="Gene3D" id="1.20.5.340">
    <property type="match status" value="1"/>
</dbReference>
<organism evidence="1 2">
    <name type="scientific">Pleurodeles waltl</name>
    <name type="common">Iberian ribbed newt</name>
    <dbReference type="NCBI Taxonomy" id="8319"/>
    <lineage>
        <taxon>Eukaryota</taxon>
        <taxon>Metazoa</taxon>
        <taxon>Chordata</taxon>
        <taxon>Craniata</taxon>
        <taxon>Vertebrata</taxon>
        <taxon>Euteleostomi</taxon>
        <taxon>Amphibia</taxon>
        <taxon>Batrachia</taxon>
        <taxon>Caudata</taxon>
        <taxon>Salamandroidea</taxon>
        <taxon>Salamandridae</taxon>
        <taxon>Pleurodelinae</taxon>
        <taxon>Pleurodeles</taxon>
    </lineage>
</organism>
<name>A0AAV7LI30_PLEWA</name>